<dbReference type="RefSeq" id="WP_289444740.1">
    <property type="nucleotide sequence ID" value="NZ_JAUCGR010000001.1"/>
</dbReference>
<sequence length="275" mass="29645">MDLLRHLRFFVAVAEARHFGQAAVSLGMSQPPLSQGIQRLERELGVRLFDRDARGVRITAAGSALLPRAESMLEEAAELRAHAGRWTEPDEIRIGFAADLESQVPALVARLRHAGFTVAPTVDGSVPLADCVRDGQLDLAVLRHPIVVDGTRPREVRTLATRLEAPRGYGFDDWARIDLPVVVPPRRHHPAAHDQLVDSLRRAGHSGAVIEEADPVARAAYVAAGRAVRLSVGDAVGGSGASVIPLRVRVVLPVPADRRPHVDLERCAVALEAGL</sequence>
<comment type="similarity">
    <text evidence="1">Belongs to the LysR transcriptional regulatory family.</text>
</comment>
<dbReference type="PANTHER" id="PTHR30346:SF0">
    <property type="entry name" value="HCA OPERON TRANSCRIPTIONAL ACTIVATOR HCAR"/>
    <property type="match status" value="1"/>
</dbReference>
<evidence type="ECO:0000313" key="7">
    <source>
        <dbReference type="Proteomes" id="UP001321453"/>
    </source>
</evidence>
<proteinExistence type="inferred from homology"/>
<dbReference type="PRINTS" id="PR00039">
    <property type="entry name" value="HTHLYSR"/>
</dbReference>
<dbReference type="SUPFAM" id="SSF46785">
    <property type="entry name" value="Winged helix' DNA-binding domain"/>
    <property type="match status" value="1"/>
</dbReference>
<reference evidence="6 7" key="1">
    <citation type="submission" date="2023-06" db="EMBL/GenBank/DDBJ databases">
        <title>Cellulomonas sp. MW9 Whole genome sequence.</title>
        <authorList>
            <person name="Park S."/>
        </authorList>
    </citation>
    <scope>NUCLEOTIDE SEQUENCE [LARGE SCALE GENOMIC DNA]</scope>
    <source>
        <strain evidence="6 7">MW9</strain>
    </source>
</reference>
<keyword evidence="4" id="KW-0804">Transcription</keyword>
<protein>
    <submittedName>
        <fullName evidence="6">LysR family transcriptional regulator</fullName>
    </submittedName>
</protein>
<dbReference type="InterPro" id="IPR036388">
    <property type="entry name" value="WH-like_DNA-bd_sf"/>
</dbReference>
<dbReference type="SUPFAM" id="SSF53850">
    <property type="entry name" value="Periplasmic binding protein-like II"/>
    <property type="match status" value="1"/>
</dbReference>
<accession>A0ABT7S387</accession>
<gene>
    <name evidence="6" type="ORF">QRT05_01965</name>
</gene>
<evidence type="ECO:0000256" key="4">
    <source>
        <dbReference type="ARBA" id="ARBA00023163"/>
    </source>
</evidence>
<dbReference type="PROSITE" id="PS50931">
    <property type="entry name" value="HTH_LYSR"/>
    <property type="match status" value="1"/>
</dbReference>
<dbReference type="Proteomes" id="UP001321453">
    <property type="component" value="Unassembled WGS sequence"/>
</dbReference>
<organism evidence="6 7">
    <name type="scientific">Cellulomonas edaphi</name>
    <dbReference type="NCBI Taxonomy" id="3053468"/>
    <lineage>
        <taxon>Bacteria</taxon>
        <taxon>Bacillati</taxon>
        <taxon>Actinomycetota</taxon>
        <taxon>Actinomycetes</taxon>
        <taxon>Micrococcales</taxon>
        <taxon>Cellulomonadaceae</taxon>
        <taxon>Cellulomonas</taxon>
    </lineage>
</organism>
<keyword evidence="2" id="KW-0805">Transcription regulation</keyword>
<dbReference type="InterPro" id="IPR000847">
    <property type="entry name" value="LysR_HTH_N"/>
</dbReference>
<dbReference type="PANTHER" id="PTHR30346">
    <property type="entry name" value="TRANSCRIPTIONAL DUAL REGULATOR HCAR-RELATED"/>
    <property type="match status" value="1"/>
</dbReference>
<evidence type="ECO:0000259" key="5">
    <source>
        <dbReference type="PROSITE" id="PS50931"/>
    </source>
</evidence>
<comment type="caution">
    <text evidence="6">The sequence shown here is derived from an EMBL/GenBank/DDBJ whole genome shotgun (WGS) entry which is preliminary data.</text>
</comment>
<feature type="domain" description="HTH lysR-type" evidence="5">
    <location>
        <begin position="1"/>
        <end position="59"/>
    </location>
</feature>
<evidence type="ECO:0000313" key="6">
    <source>
        <dbReference type="EMBL" id="MDM7830088.1"/>
    </source>
</evidence>
<dbReference type="EMBL" id="JAUCGR010000001">
    <property type="protein sequence ID" value="MDM7830088.1"/>
    <property type="molecule type" value="Genomic_DNA"/>
</dbReference>
<dbReference type="Gene3D" id="1.10.10.10">
    <property type="entry name" value="Winged helix-like DNA-binding domain superfamily/Winged helix DNA-binding domain"/>
    <property type="match status" value="1"/>
</dbReference>
<evidence type="ECO:0000256" key="1">
    <source>
        <dbReference type="ARBA" id="ARBA00009437"/>
    </source>
</evidence>
<evidence type="ECO:0000256" key="3">
    <source>
        <dbReference type="ARBA" id="ARBA00023125"/>
    </source>
</evidence>
<name>A0ABT7S387_9CELL</name>
<keyword evidence="3" id="KW-0238">DNA-binding</keyword>
<dbReference type="InterPro" id="IPR036390">
    <property type="entry name" value="WH_DNA-bd_sf"/>
</dbReference>
<keyword evidence="7" id="KW-1185">Reference proteome</keyword>
<evidence type="ECO:0000256" key="2">
    <source>
        <dbReference type="ARBA" id="ARBA00023015"/>
    </source>
</evidence>
<dbReference type="Pfam" id="PF00126">
    <property type="entry name" value="HTH_1"/>
    <property type="match status" value="1"/>
</dbReference>
<dbReference type="Gene3D" id="3.40.190.10">
    <property type="entry name" value="Periplasmic binding protein-like II"/>
    <property type="match status" value="2"/>
</dbReference>